<dbReference type="EnsemblPlants" id="Kaladp0026s0003.1.v1.1">
    <property type="protein sequence ID" value="Kaladp0026s0003.1.v1.1.CDS.1"/>
    <property type="gene ID" value="Kaladp0026s0003.v1.1"/>
</dbReference>
<evidence type="ECO:0008006" key="5">
    <source>
        <dbReference type="Google" id="ProtNLM"/>
    </source>
</evidence>
<dbReference type="Proteomes" id="UP000594263">
    <property type="component" value="Unplaced"/>
</dbReference>
<protein>
    <recommendedName>
        <fullName evidence="5">Secreted protein</fullName>
    </recommendedName>
</protein>
<proteinExistence type="predicted"/>
<sequence length="104" mass="11690">MICLISLATLFYSWQQKVKEGEQSKKHTNRHTCACSQHTPKEPAGHKKGTQNMRKIIITYGRTTSTLWDRTILVCAAVASIRPQFTPQKALRLSGSFSSPVLLM</sequence>
<accession>A0A7N0T9J8</accession>
<dbReference type="AlphaFoldDB" id="A0A7N0T9J8"/>
<evidence type="ECO:0000256" key="2">
    <source>
        <dbReference type="SAM" id="SignalP"/>
    </source>
</evidence>
<evidence type="ECO:0000313" key="3">
    <source>
        <dbReference type="EnsemblPlants" id="Kaladp0026s0003.1.v1.1.CDS.1"/>
    </source>
</evidence>
<reference evidence="3" key="1">
    <citation type="submission" date="2021-01" db="UniProtKB">
        <authorList>
            <consortium name="EnsemblPlants"/>
        </authorList>
    </citation>
    <scope>IDENTIFICATION</scope>
</reference>
<organism evidence="3 4">
    <name type="scientific">Kalanchoe fedtschenkoi</name>
    <name type="common">Lavender scallops</name>
    <name type="synonym">South American air plant</name>
    <dbReference type="NCBI Taxonomy" id="63787"/>
    <lineage>
        <taxon>Eukaryota</taxon>
        <taxon>Viridiplantae</taxon>
        <taxon>Streptophyta</taxon>
        <taxon>Embryophyta</taxon>
        <taxon>Tracheophyta</taxon>
        <taxon>Spermatophyta</taxon>
        <taxon>Magnoliopsida</taxon>
        <taxon>eudicotyledons</taxon>
        <taxon>Gunneridae</taxon>
        <taxon>Pentapetalae</taxon>
        <taxon>Saxifragales</taxon>
        <taxon>Crassulaceae</taxon>
        <taxon>Kalanchoe</taxon>
    </lineage>
</organism>
<name>A0A7N0T9J8_KALFE</name>
<keyword evidence="4" id="KW-1185">Reference proteome</keyword>
<feature type="signal peptide" evidence="2">
    <location>
        <begin position="1"/>
        <end position="15"/>
    </location>
</feature>
<dbReference type="Gramene" id="Kaladp0026s0003.1.v1.1">
    <property type="protein sequence ID" value="Kaladp0026s0003.1.v1.1.CDS.1"/>
    <property type="gene ID" value="Kaladp0026s0003.v1.1"/>
</dbReference>
<feature type="region of interest" description="Disordered" evidence="1">
    <location>
        <begin position="22"/>
        <end position="50"/>
    </location>
</feature>
<keyword evidence="2" id="KW-0732">Signal</keyword>
<evidence type="ECO:0000313" key="4">
    <source>
        <dbReference type="Proteomes" id="UP000594263"/>
    </source>
</evidence>
<evidence type="ECO:0000256" key="1">
    <source>
        <dbReference type="SAM" id="MobiDB-lite"/>
    </source>
</evidence>
<feature type="chain" id="PRO_5029825314" description="Secreted protein" evidence="2">
    <location>
        <begin position="16"/>
        <end position="104"/>
    </location>
</feature>